<dbReference type="AlphaFoldDB" id="A0AAD9PE22"/>
<sequence>MVTSAVYAPCLMSAPATWQGSTLYPYFNNQQLFRKVWEWFEAWTPWQQKMLLCGLTNRSSTAMLESLVTILEPVFHRDFTTSLRGTEPLSMLGLPRRSTKPLPKQQKNSRTTSRMSKLSTYSSAVSGMSSGKRKLTRSGRSRLGDRPVSKASQRRRHPSDVSNKSLSRDELEIKVQVSKHVTGDMTRETPDDTSTFTDMSCNMILTVTEALDEDAATSPTDLTSFVNSLVTKALVEAGKDYVEYKHRNMIEQFGNLTDALGNLVLLPRGLQTTKGEDGAVDSEVPETTPRRIKLLQEIAALDMWIPRKSACGDTAPQCLVLLRLPVGSHGHVSVPRPQTPQQLQGQAGQECRLLHCQTWYAHFIGGQFVSSFSFN</sequence>
<gene>
    <name evidence="2" type="ORF">NP493_20g08051</name>
</gene>
<accession>A0AAD9PE22</accession>
<dbReference type="Proteomes" id="UP001209878">
    <property type="component" value="Unassembled WGS sequence"/>
</dbReference>
<reference evidence="2" key="1">
    <citation type="journal article" date="2023" name="Mol. Biol. Evol.">
        <title>Third-Generation Sequencing Reveals the Adaptive Role of the Epigenome in Three Deep-Sea Polychaetes.</title>
        <authorList>
            <person name="Perez M."/>
            <person name="Aroh O."/>
            <person name="Sun Y."/>
            <person name="Lan Y."/>
            <person name="Juniper S.K."/>
            <person name="Young C.R."/>
            <person name="Angers B."/>
            <person name="Qian P.Y."/>
        </authorList>
    </citation>
    <scope>NUCLEOTIDE SEQUENCE</scope>
    <source>
        <strain evidence="2">R07B-5</strain>
    </source>
</reference>
<evidence type="ECO:0000313" key="3">
    <source>
        <dbReference type="Proteomes" id="UP001209878"/>
    </source>
</evidence>
<proteinExistence type="predicted"/>
<feature type="compositionally biased region" description="Basic residues" evidence="1">
    <location>
        <begin position="131"/>
        <end position="140"/>
    </location>
</feature>
<feature type="compositionally biased region" description="Polar residues" evidence="1">
    <location>
        <begin position="105"/>
        <end position="129"/>
    </location>
</feature>
<protein>
    <submittedName>
        <fullName evidence="2">Uncharacterized protein</fullName>
    </submittedName>
</protein>
<organism evidence="2 3">
    <name type="scientific">Ridgeia piscesae</name>
    <name type="common">Tubeworm</name>
    <dbReference type="NCBI Taxonomy" id="27915"/>
    <lineage>
        <taxon>Eukaryota</taxon>
        <taxon>Metazoa</taxon>
        <taxon>Spiralia</taxon>
        <taxon>Lophotrochozoa</taxon>
        <taxon>Annelida</taxon>
        <taxon>Polychaeta</taxon>
        <taxon>Sedentaria</taxon>
        <taxon>Canalipalpata</taxon>
        <taxon>Sabellida</taxon>
        <taxon>Siboglinidae</taxon>
        <taxon>Ridgeia</taxon>
    </lineage>
</organism>
<evidence type="ECO:0000313" key="2">
    <source>
        <dbReference type="EMBL" id="KAK2192930.1"/>
    </source>
</evidence>
<name>A0AAD9PE22_RIDPI</name>
<dbReference type="EMBL" id="JAODUO010000020">
    <property type="protein sequence ID" value="KAK2192930.1"/>
    <property type="molecule type" value="Genomic_DNA"/>
</dbReference>
<keyword evidence="3" id="KW-1185">Reference proteome</keyword>
<comment type="caution">
    <text evidence="2">The sequence shown here is derived from an EMBL/GenBank/DDBJ whole genome shotgun (WGS) entry which is preliminary data.</text>
</comment>
<feature type="region of interest" description="Disordered" evidence="1">
    <location>
        <begin position="86"/>
        <end position="169"/>
    </location>
</feature>
<evidence type="ECO:0000256" key="1">
    <source>
        <dbReference type="SAM" id="MobiDB-lite"/>
    </source>
</evidence>